<dbReference type="RefSeq" id="WP_155092764.1">
    <property type="nucleotide sequence ID" value="NZ_WMJX01000027.1"/>
</dbReference>
<dbReference type="PROSITE" id="PS50850">
    <property type="entry name" value="MFS"/>
    <property type="match status" value="1"/>
</dbReference>
<evidence type="ECO:0000313" key="8">
    <source>
        <dbReference type="EMBL" id="MTG98742.1"/>
    </source>
</evidence>
<keyword evidence="9" id="KW-1185">Reference proteome</keyword>
<keyword evidence="2" id="KW-1003">Cell membrane</keyword>
<dbReference type="Pfam" id="PF07690">
    <property type="entry name" value="MFS_1"/>
    <property type="match status" value="1"/>
</dbReference>
<keyword evidence="4 6" id="KW-1133">Transmembrane helix</keyword>
<protein>
    <recommendedName>
        <fullName evidence="7">Major facilitator superfamily (MFS) profile domain-containing protein</fullName>
    </recommendedName>
</protein>
<keyword evidence="3 6" id="KW-0812">Transmembrane</keyword>
<dbReference type="OrthoDB" id="9812189at2"/>
<feature type="transmembrane region" description="Helical" evidence="6">
    <location>
        <begin position="48"/>
        <end position="66"/>
    </location>
</feature>
<dbReference type="GO" id="GO:0005886">
    <property type="term" value="C:plasma membrane"/>
    <property type="evidence" value="ECO:0007669"/>
    <property type="project" value="UniProtKB-SubCell"/>
</dbReference>
<dbReference type="PANTHER" id="PTHR43124">
    <property type="entry name" value="PURINE EFFLUX PUMP PBUE"/>
    <property type="match status" value="1"/>
</dbReference>
<dbReference type="InterPro" id="IPR036259">
    <property type="entry name" value="MFS_trans_sf"/>
</dbReference>
<feature type="transmembrane region" description="Helical" evidence="6">
    <location>
        <begin position="73"/>
        <end position="92"/>
    </location>
</feature>
<name>A0A6I3LRK3_9FLAO</name>
<evidence type="ECO:0000259" key="7">
    <source>
        <dbReference type="PROSITE" id="PS50850"/>
    </source>
</evidence>
<sequence length="112" mass="11935">MGVRNYITLFLLSFSAFIIVSTEFAPLGVMSLMGESLGASESEIGVSVTIYAWIGTLVALVTPMFLAGINRRVLLAVLLGLIALANYITSIADHTFYLYLARVIGGIANGAF</sequence>
<comment type="subcellular location">
    <subcellularLocation>
        <location evidence="1">Cell membrane</location>
        <topology evidence="1">Multi-pass membrane protein</topology>
    </subcellularLocation>
</comment>
<evidence type="ECO:0000256" key="6">
    <source>
        <dbReference type="SAM" id="Phobius"/>
    </source>
</evidence>
<dbReference type="PANTHER" id="PTHR43124:SF3">
    <property type="entry name" value="CHLORAMPHENICOL EFFLUX PUMP RV0191"/>
    <property type="match status" value="1"/>
</dbReference>
<comment type="caution">
    <text evidence="8">The sequence shown here is derived from an EMBL/GenBank/DDBJ whole genome shotgun (WGS) entry which is preliminary data.</text>
</comment>
<dbReference type="InterPro" id="IPR020846">
    <property type="entry name" value="MFS_dom"/>
</dbReference>
<evidence type="ECO:0000256" key="5">
    <source>
        <dbReference type="ARBA" id="ARBA00023136"/>
    </source>
</evidence>
<evidence type="ECO:0000256" key="2">
    <source>
        <dbReference type="ARBA" id="ARBA00022475"/>
    </source>
</evidence>
<dbReference type="Gene3D" id="1.20.1250.20">
    <property type="entry name" value="MFS general substrate transporter like domains"/>
    <property type="match status" value="1"/>
</dbReference>
<evidence type="ECO:0000256" key="1">
    <source>
        <dbReference type="ARBA" id="ARBA00004651"/>
    </source>
</evidence>
<dbReference type="GO" id="GO:0022857">
    <property type="term" value="F:transmembrane transporter activity"/>
    <property type="evidence" value="ECO:0007669"/>
    <property type="project" value="InterPro"/>
</dbReference>
<proteinExistence type="predicted"/>
<dbReference type="Proteomes" id="UP000438760">
    <property type="component" value="Unassembled WGS sequence"/>
</dbReference>
<reference evidence="8 9" key="1">
    <citation type="submission" date="2019-11" db="EMBL/GenBank/DDBJ databases">
        <title>Genome of Strain BIT-d1.</title>
        <authorList>
            <person name="Yang Y."/>
        </authorList>
    </citation>
    <scope>NUCLEOTIDE SEQUENCE [LARGE SCALE GENOMIC DNA]</scope>
    <source>
        <strain evidence="8 9">BIT-d1</strain>
    </source>
</reference>
<keyword evidence="5 6" id="KW-0472">Membrane</keyword>
<dbReference type="InterPro" id="IPR011701">
    <property type="entry name" value="MFS"/>
</dbReference>
<gene>
    <name evidence="8" type="ORF">GJV76_11480</name>
</gene>
<dbReference type="InterPro" id="IPR050189">
    <property type="entry name" value="MFS_Efflux_Transporters"/>
</dbReference>
<accession>A0A6I3LRK3</accession>
<evidence type="ECO:0000313" key="9">
    <source>
        <dbReference type="Proteomes" id="UP000438760"/>
    </source>
</evidence>
<dbReference type="EMBL" id="WMJX01000027">
    <property type="protein sequence ID" value="MTG98742.1"/>
    <property type="molecule type" value="Genomic_DNA"/>
</dbReference>
<evidence type="ECO:0000256" key="4">
    <source>
        <dbReference type="ARBA" id="ARBA00022989"/>
    </source>
</evidence>
<dbReference type="AlphaFoldDB" id="A0A6I3LRK3"/>
<evidence type="ECO:0000256" key="3">
    <source>
        <dbReference type="ARBA" id="ARBA00022692"/>
    </source>
</evidence>
<organism evidence="8 9">
    <name type="scientific">Myroides albus</name>
    <dbReference type="NCBI Taxonomy" id="2562892"/>
    <lineage>
        <taxon>Bacteria</taxon>
        <taxon>Pseudomonadati</taxon>
        <taxon>Bacteroidota</taxon>
        <taxon>Flavobacteriia</taxon>
        <taxon>Flavobacteriales</taxon>
        <taxon>Flavobacteriaceae</taxon>
        <taxon>Myroides</taxon>
    </lineage>
</organism>
<dbReference type="SUPFAM" id="SSF103473">
    <property type="entry name" value="MFS general substrate transporter"/>
    <property type="match status" value="1"/>
</dbReference>
<feature type="domain" description="Major facilitator superfamily (MFS) profile" evidence="7">
    <location>
        <begin position="1"/>
        <end position="112"/>
    </location>
</feature>